<organism evidence="3 4">
    <name type="scientific">Candidatus Thermoflexus japonica</name>
    <dbReference type="NCBI Taxonomy" id="2035417"/>
    <lineage>
        <taxon>Bacteria</taxon>
        <taxon>Bacillati</taxon>
        <taxon>Chloroflexota</taxon>
        <taxon>Thermoflexia</taxon>
        <taxon>Thermoflexales</taxon>
        <taxon>Thermoflexaceae</taxon>
        <taxon>Thermoflexus</taxon>
    </lineage>
</organism>
<reference evidence="4" key="1">
    <citation type="submission" date="2017-09" db="EMBL/GenBank/DDBJ databases">
        <title>Metaegenomics of thermophilic ammonia-oxidizing enrichment culture.</title>
        <authorList>
            <person name="Kato S."/>
            <person name="Suzuki K."/>
        </authorList>
    </citation>
    <scope>NUCLEOTIDE SEQUENCE [LARGE SCALE GENOMIC DNA]</scope>
</reference>
<evidence type="ECO:0000259" key="2">
    <source>
        <dbReference type="Pfam" id="PF02517"/>
    </source>
</evidence>
<keyword evidence="1" id="KW-0472">Membrane</keyword>
<dbReference type="InterPro" id="IPR052710">
    <property type="entry name" value="CAAX_protease"/>
</dbReference>
<evidence type="ECO:0000256" key="1">
    <source>
        <dbReference type="SAM" id="Phobius"/>
    </source>
</evidence>
<dbReference type="InterPro" id="IPR003675">
    <property type="entry name" value="Rce1/LyrA-like_dom"/>
</dbReference>
<feature type="transmembrane region" description="Helical" evidence="1">
    <location>
        <begin position="85"/>
        <end position="103"/>
    </location>
</feature>
<feature type="transmembrane region" description="Helical" evidence="1">
    <location>
        <begin position="123"/>
        <end position="143"/>
    </location>
</feature>
<dbReference type="AlphaFoldDB" id="A0A2H5Y8Q7"/>
<gene>
    <name evidence="3" type="ORF">HRbin22_02096</name>
</gene>
<name>A0A2H5Y8Q7_9CHLR</name>
<dbReference type="PANTHER" id="PTHR36435:SF1">
    <property type="entry name" value="CAAX AMINO TERMINAL PROTEASE FAMILY PROTEIN"/>
    <property type="match status" value="1"/>
</dbReference>
<feature type="domain" description="CAAX prenyl protease 2/Lysostaphin resistance protein A-like" evidence="2">
    <location>
        <begin position="130"/>
        <end position="220"/>
    </location>
</feature>
<dbReference type="EMBL" id="BEHY01000072">
    <property type="protein sequence ID" value="GBD09835.1"/>
    <property type="molecule type" value="Genomic_DNA"/>
</dbReference>
<feature type="transmembrane region" description="Helical" evidence="1">
    <location>
        <begin position="45"/>
        <end position="65"/>
    </location>
</feature>
<accession>A0A2H5Y8Q7</accession>
<keyword evidence="1" id="KW-1133">Transmembrane helix</keyword>
<dbReference type="PANTHER" id="PTHR36435">
    <property type="entry name" value="SLR1288 PROTEIN"/>
    <property type="match status" value="1"/>
</dbReference>
<protein>
    <recommendedName>
        <fullName evidence="2">CAAX prenyl protease 2/Lysostaphin resistance protein A-like domain-containing protein</fullName>
    </recommendedName>
</protein>
<sequence>MPIRYVLFPFLSVIATSLTLAATRLLGRGAEQAARAIGIHDLALFRVVIYALWASIIAWALACLLRQEGVRAADLGWRGRLSPEAIGLAVLAAWLAAMIWLPLDALRQAIGLPLYWDPRQRGFVQPTTPWEFALVILAGLILVPPAEETMFRGYVLPALETRAGRIGALMLHNLLFALYHGAIGPGLVLYMFFWSFFPALLYLRYRSIYPPMLMHFLNNIWVDIAVPMLFGH</sequence>
<dbReference type="Pfam" id="PF02517">
    <property type="entry name" value="Rce1-like"/>
    <property type="match status" value="1"/>
</dbReference>
<comment type="caution">
    <text evidence="3">The sequence shown here is derived from an EMBL/GenBank/DDBJ whole genome shotgun (WGS) entry which is preliminary data.</text>
</comment>
<evidence type="ECO:0000313" key="3">
    <source>
        <dbReference type="EMBL" id="GBD09835.1"/>
    </source>
</evidence>
<keyword evidence="1" id="KW-0812">Transmembrane</keyword>
<evidence type="ECO:0000313" key="4">
    <source>
        <dbReference type="Proteomes" id="UP000236642"/>
    </source>
</evidence>
<dbReference type="GO" id="GO:0080120">
    <property type="term" value="P:CAAX-box protein maturation"/>
    <property type="evidence" value="ECO:0007669"/>
    <property type="project" value="UniProtKB-ARBA"/>
</dbReference>
<dbReference type="GO" id="GO:0004175">
    <property type="term" value="F:endopeptidase activity"/>
    <property type="evidence" value="ECO:0007669"/>
    <property type="project" value="UniProtKB-ARBA"/>
</dbReference>
<proteinExistence type="predicted"/>
<dbReference type="Proteomes" id="UP000236642">
    <property type="component" value="Unassembled WGS sequence"/>
</dbReference>